<evidence type="ECO:0000313" key="1">
    <source>
        <dbReference type="EMBL" id="KIW88503.1"/>
    </source>
</evidence>
<accession>A0A0D2H5G2</accession>
<protein>
    <submittedName>
        <fullName evidence="1">Uncharacterized protein</fullName>
    </submittedName>
</protein>
<dbReference type="EMBL" id="KN846999">
    <property type="protein sequence ID" value="KIW88503.1"/>
    <property type="molecule type" value="Genomic_DNA"/>
</dbReference>
<dbReference type="HOGENOM" id="CLU_1065602_0_0_1"/>
<sequence>MIWGDEVEQELRTEGIKQSQVIRHLKASLFDAQILSQRTPQQELSRSLTEMRKVELKNSLQSCGEDADDYQLETLSLYSDYMVAMSFISLQRPMEALVDPFATTASSTKLGTHRETCKFTFRCHYRTNSQTVAERASALIHHLFKSRADGQSIIGKRYLISDVGAGSADHQVWEVVEQQPLQLREVGIPEEAKTAWCGGAFVNQIATQQIMRDIRDIDRVLRATQRSNGPSDRQSFELKIAKKFEKEKLRFEGRETIYLRI</sequence>
<gene>
    <name evidence="1" type="ORF">Z519_11072</name>
</gene>
<dbReference type="Proteomes" id="UP000053789">
    <property type="component" value="Unassembled WGS sequence"/>
</dbReference>
<organism evidence="1 2">
    <name type="scientific">Cladophialophora bantiana (strain ATCC 10958 / CBS 173.52 / CDC B-1940 / NIH 8579)</name>
    <name type="common">Xylohypha bantiana</name>
    <dbReference type="NCBI Taxonomy" id="1442370"/>
    <lineage>
        <taxon>Eukaryota</taxon>
        <taxon>Fungi</taxon>
        <taxon>Dikarya</taxon>
        <taxon>Ascomycota</taxon>
        <taxon>Pezizomycotina</taxon>
        <taxon>Eurotiomycetes</taxon>
        <taxon>Chaetothyriomycetidae</taxon>
        <taxon>Chaetothyriales</taxon>
        <taxon>Herpotrichiellaceae</taxon>
        <taxon>Cladophialophora</taxon>
    </lineage>
</organism>
<name>A0A0D2H5G2_CLAB1</name>
<evidence type="ECO:0000313" key="2">
    <source>
        <dbReference type="Proteomes" id="UP000053789"/>
    </source>
</evidence>
<proteinExistence type="predicted"/>
<dbReference type="RefSeq" id="XP_016615172.1">
    <property type="nucleotide sequence ID" value="XM_016768785.1"/>
</dbReference>
<dbReference type="GeneID" id="27704000"/>
<keyword evidence="2" id="KW-1185">Reference proteome</keyword>
<reference evidence="1" key="1">
    <citation type="submission" date="2015-01" db="EMBL/GenBank/DDBJ databases">
        <title>The Genome Sequence of Cladophialophora bantiana CBS 173.52.</title>
        <authorList>
            <consortium name="The Broad Institute Genomics Platform"/>
            <person name="Cuomo C."/>
            <person name="de Hoog S."/>
            <person name="Gorbushina A."/>
            <person name="Stielow B."/>
            <person name="Teixiera M."/>
            <person name="Abouelleil A."/>
            <person name="Chapman S.B."/>
            <person name="Priest M."/>
            <person name="Young S.K."/>
            <person name="Wortman J."/>
            <person name="Nusbaum C."/>
            <person name="Birren B."/>
        </authorList>
    </citation>
    <scope>NUCLEOTIDE SEQUENCE [LARGE SCALE GENOMIC DNA]</scope>
    <source>
        <strain evidence="1">CBS 173.52</strain>
    </source>
</reference>
<dbReference type="AlphaFoldDB" id="A0A0D2H5G2"/>